<accession>A0AAD6PZX3</accession>
<dbReference type="Gene3D" id="3.60.10.10">
    <property type="entry name" value="Endonuclease/exonuclease/phosphatase"/>
    <property type="match status" value="1"/>
</dbReference>
<feature type="region of interest" description="Disordered" evidence="1">
    <location>
        <begin position="1"/>
        <end position="53"/>
    </location>
</feature>
<evidence type="ECO:0008006" key="4">
    <source>
        <dbReference type="Google" id="ProtNLM"/>
    </source>
</evidence>
<sequence length="268" mass="29817">MPNSGGWELVRRKKVRRKPSPSRNSSGSAHVAPRVAQENSHMVHRARLPSPPPSIACNISPPVPADVAGHRADKGKSVVMILAGARGCLPPSLLYVNSKLECQRTKLVPSKVSSMQQFRLKKWKVFSNAAAASTARIVVFWNPATVNVDLLDFSAQGLHVLIYSLVHQFKFYASFVYGFNTVIARRTLWNDLRNWSPSSPWLILGDFNSLLSQADKHHGEPVSNYETTDFRQCCSDLGLTDLNYSGCHFTWSNGSVWSKLDLVLVNPF</sequence>
<evidence type="ECO:0000256" key="1">
    <source>
        <dbReference type="SAM" id="MobiDB-lite"/>
    </source>
</evidence>
<protein>
    <recommendedName>
        <fullName evidence="4">Endonuclease/exonuclease/phosphatase domain-containing protein</fullName>
    </recommendedName>
</protein>
<evidence type="ECO:0000313" key="2">
    <source>
        <dbReference type="EMBL" id="KAJ6973806.1"/>
    </source>
</evidence>
<proteinExistence type="predicted"/>
<name>A0AAD6PZX3_9ROSI</name>
<dbReference type="PANTHER" id="PTHR33710:SF64">
    <property type="entry name" value="ENDONUCLEASE_EXONUCLEASE_PHOSPHATASE DOMAIN-CONTAINING PROTEIN"/>
    <property type="match status" value="1"/>
</dbReference>
<keyword evidence="3" id="KW-1185">Reference proteome</keyword>
<dbReference type="PANTHER" id="PTHR33710">
    <property type="entry name" value="BNAC02G09200D PROTEIN"/>
    <property type="match status" value="1"/>
</dbReference>
<dbReference type="Proteomes" id="UP001164929">
    <property type="component" value="Chromosome 14"/>
</dbReference>
<comment type="caution">
    <text evidence="2">The sequence shown here is derived from an EMBL/GenBank/DDBJ whole genome shotgun (WGS) entry which is preliminary data.</text>
</comment>
<gene>
    <name evidence="2" type="ORF">NC653_033972</name>
</gene>
<dbReference type="InterPro" id="IPR036691">
    <property type="entry name" value="Endo/exonu/phosph_ase_sf"/>
</dbReference>
<dbReference type="AlphaFoldDB" id="A0AAD6PZX3"/>
<reference evidence="2" key="1">
    <citation type="journal article" date="2023" name="Mol. Ecol. Resour.">
        <title>Chromosome-level genome assembly of a triploid poplar Populus alba 'Berolinensis'.</title>
        <authorList>
            <person name="Chen S."/>
            <person name="Yu Y."/>
            <person name="Wang X."/>
            <person name="Wang S."/>
            <person name="Zhang T."/>
            <person name="Zhou Y."/>
            <person name="He R."/>
            <person name="Meng N."/>
            <person name="Wang Y."/>
            <person name="Liu W."/>
            <person name="Liu Z."/>
            <person name="Liu J."/>
            <person name="Guo Q."/>
            <person name="Huang H."/>
            <person name="Sederoff R.R."/>
            <person name="Wang G."/>
            <person name="Qu G."/>
            <person name="Chen S."/>
        </authorList>
    </citation>
    <scope>NUCLEOTIDE SEQUENCE</scope>
    <source>
        <strain evidence="2">SC-2020</strain>
    </source>
</reference>
<feature type="compositionally biased region" description="Basic residues" evidence="1">
    <location>
        <begin position="11"/>
        <end position="20"/>
    </location>
</feature>
<dbReference type="EMBL" id="JAQIZT010000014">
    <property type="protein sequence ID" value="KAJ6973806.1"/>
    <property type="molecule type" value="Genomic_DNA"/>
</dbReference>
<organism evidence="2 3">
    <name type="scientific">Populus alba x Populus x berolinensis</name>
    <dbReference type="NCBI Taxonomy" id="444605"/>
    <lineage>
        <taxon>Eukaryota</taxon>
        <taxon>Viridiplantae</taxon>
        <taxon>Streptophyta</taxon>
        <taxon>Embryophyta</taxon>
        <taxon>Tracheophyta</taxon>
        <taxon>Spermatophyta</taxon>
        <taxon>Magnoliopsida</taxon>
        <taxon>eudicotyledons</taxon>
        <taxon>Gunneridae</taxon>
        <taxon>Pentapetalae</taxon>
        <taxon>rosids</taxon>
        <taxon>fabids</taxon>
        <taxon>Malpighiales</taxon>
        <taxon>Salicaceae</taxon>
        <taxon>Saliceae</taxon>
        <taxon>Populus</taxon>
    </lineage>
</organism>
<evidence type="ECO:0000313" key="3">
    <source>
        <dbReference type="Proteomes" id="UP001164929"/>
    </source>
</evidence>
<dbReference type="SUPFAM" id="SSF56219">
    <property type="entry name" value="DNase I-like"/>
    <property type="match status" value="1"/>
</dbReference>